<evidence type="ECO:0000313" key="3">
    <source>
        <dbReference type="Proteomes" id="UP001595916"/>
    </source>
</evidence>
<accession>A0ABV9QLZ7</accession>
<dbReference type="Gene3D" id="3.40.50.410">
    <property type="entry name" value="von Willebrand factor, type A domain"/>
    <property type="match status" value="1"/>
</dbReference>
<organism evidence="2 3">
    <name type="scientific">Filifactor villosus</name>
    <dbReference type="NCBI Taxonomy" id="29374"/>
    <lineage>
        <taxon>Bacteria</taxon>
        <taxon>Bacillati</taxon>
        <taxon>Bacillota</taxon>
        <taxon>Clostridia</taxon>
        <taxon>Peptostreptococcales</taxon>
        <taxon>Filifactoraceae</taxon>
        <taxon>Filifactor</taxon>
    </lineage>
</organism>
<evidence type="ECO:0000313" key="2">
    <source>
        <dbReference type="EMBL" id="MFC4804795.1"/>
    </source>
</evidence>
<dbReference type="Proteomes" id="UP001595916">
    <property type="component" value="Unassembled WGS sequence"/>
</dbReference>
<dbReference type="PANTHER" id="PTHR41248:SF1">
    <property type="entry name" value="NORD PROTEIN"/>
    <property type="match status" value="1"/>
</dbReference>
<proteinExistence type="predicted"/>
<dbReference type="SUPFAM" id="SSF53300">
    <property type="entry name" value="vWA-like"/>
    <property type="match status" value="1"/>
</dbReference>
<dbReference type="InterPro" id="IPR051928">
    <property type="entry name" value="NorD/CobT"/>
</dbReference>
<sequence>MKEEDRSLLKLFQCDYNRSLEEDFARTLSEDDGVRLFFINENRAFTDGRNIVVDPADAGLFCDVPALEKAAEYMELPREMFCDPWDVLRLVTRGQTIHECLHILYTDFSLKPYITENCDTEIKRKTIRMIENIIEDAYIEAAGCSAYDNMEVYLQFGRIARLFVSNPPKSTTERVFEDVKDKTLEITAYLEHMAVFLLYPMLIQEEPSAELLSYIEETKPLFLEGSVQPSAEERFAYTVKIYESILPLIPETQEEWKDERLKQLLFGHRSHEGEVQTLSSKKTGGRVQEITRRLFTDREGSLRAHRPSLAYVRAILAGFAKDRKEALKSFEGEAWTVFFSGKNYEASVLHRNISVHENHPKPDHNLRRAYENICRRYQVKINSYNTRFDRLLRSEVSVREEKLRFGAGISSKRLSDPSKRYWYRTVSDVDVPDVSILLLIDGSGSMSGKKCQEAMNASIILHEVLNKQSVAHAIVEHRGGFDEPYIEMNILVDFHAREEEKYNLLNIDADGDNRDALALLWAERYLLQKAQSESRVMIVISDGVPAHEYDDYYPPVSTKDTANTVRKILKRGTRVIAISLDEEGHYSCYDNLKEIYPHLIACNNLEKLTGQLLELIAKLL</sequence>
<feature type="domain" description="VWFA" evidence="1">
    <location>
        <begin position="435"/>
        <end position="595"/>
    </location>
</feature>
<dbReference type="RefSeq" id="WP_379788318.1">
    <property type="nucleotide sequence ID" value="NZ_JBHSHL010000023.1"/>
</dbReference>
<evidence type="ECO:0000259" key="1">
    <source>
        <dbReference type="PROSITE" id="PS50234"/>
    </source>
</evidence>
<reference evidence="3" key="1">
    <citation type="journal article" date="2019" name="Int. J. Syst. Evol. Microbiol.">
        <title>The Global Catalogue of Microorganisms (GCM) 10K type strain sequencing project: providing services to taxonomists for standard genome sequencing and annotation.</title>
        <authorList>
            <consortium name="The Broad Institute Genomics Platform"/>
            <consortium name="The Broad Institute Genome Sequencing Center for Infectious Disease"/>
            <person name="Wu L."/>
            <person name="Ma J."/>
        </authorList>
    </citation>
    <scope>NUCLEOTIDE SEQUENCE [LARGE SCALE GENOMIC DNA]</scope>
    <source>
        <strain evidence="3">CCUG 46385</strain>
    </source>
</reference>
<dbReference type="InterPro" id="IPR002035">
    <property type="entry name" value="VWF_A"/>
</dbReference>
<dbReference type="InterPro" id="IPR036465">
    <property type="entry name" value="vWFA_dom_sf"/>
</dbReference>
<dbReference type="PROSITE" id="PS50234">
    <property type="entry name" value="VWFA"/>
    <property type="match status" value="1"/>
</dbReference>
<dbReference type="EMBL" id="JBHSHL010000023">
    <property type="protein sequence ID" value="MFC4804795.1"/>
    <property type="molecule type" value="Genomic_DNA"/>
</dbReference>
<dbReference type="PANTHER" id="PTHR41248">
    <property type="entry name" value="NORD PROTEIN"/>
    <property type="match status" value="1"/>
</dbReference>
<comment type="caution">
    <text evidence="2">The sequence shown here is derived from an EMBL/GenBank/DDBJ whole genome shotgun (WGS) entry which is preliminary data.</text>
</comment>
<protein>
    <recommendedName>
        <fullName evidence="1">VWFA domain-containing protein</fullName>
    </recommendedName>
</protein>
<keyword evidence="3" id="KW-1185">Reference proteome</keyword>
<name>A0ABV9QLZ7_9FIRM</name>
<gene>
    <name evidence="2" type="ORF">ACFO4R_06820</name>
</gene>